<dbReference type="CDD" id="cd00038">
    <property type="entry name" value="CAP_ED"/>
    <property type="match status" value="1"/>
</dbReference>
<evidence type="ECO:0000259" key="5">
    <source>
        <dbReference type="PROSITE" id="PS51063"/>
    </source>
</evidence>
<evidence type="ECO:0000313" key="7">
    <source>
        <dbReference type="Proteomes" id="UP000196118"/>
    </source>
</evidence>
<dbReference type="InterPro" id="IPR012318">
    <property type="entry name" value="HTH_CRP"/>
</dbReference>
<keyword evidence="3" id="KW-0804">Transcription</keyword>
<feature type="domain" description="HTH crp-type" evidence="5">
    <location>
        <begin position="150"/>
        <end position="219"/>
    </location>
</feature>
<dbReference type="PRINTS" id="PR00034">
    <property type="entry name" value="HTHCRP"/>
</dbReference>
<organism evidence="6 7">
    <name type="scientific">Pediococcus pentosaceus</name>
    <dbReference type="NCBI Taxonomy" id="1255"/>
    <lineage>
        <taxon>Bacteria</taxon>
        <taxon>Bacillati</taxon>
        <taxon>Bacillota</taxon>
        <taxon>Bacilli</taxon>
        <taxon>Lactobacillales</taxon>
        <taxon>Lactobacillaceae</taxon>
        <taxon>Pediococcus</taxon>
    </lineage>
</organism>
<dbReference type="Gene3D" id="1.10.10.10">
    <property type="entry name" value="Winged helix-like DNA-binding domain superfamily/Winged helix DNA-binding domain"/>
    <property type="match status" value="1"/>
</dbReference>
<keyword evidence="1" id="KW-0805">Transcription regulation</keyword>
<evidence type="ECO:0000259" key="4">
    <source>
        <dbReference type="PROSITE" id="PS50042"/>
    </source>
</evidence>
<dbReference type="EMBL" id="CP021474">
    <property type="protein sequence ID" value="ARW20310.1"/>
    <property type="molecule type" value="Genomic_DNA"/>
</dbReference>
<dbReference type="InterPro" id="IPR036390">
    <property type="entry name" value="WH_DNA-bd_sf"/>
</dbReference>
<feature type="domain" description="Cyclic nucleotide-binding" evidence="4">
    <location>
        <begin position="16"/>
        <end position="136"/>
    </location>
</feature>
<evidence type="ECO:0000313" key="6">
    <source>
        <dbReference type="EMBL" id="ARW20310.1"/>
    </source>
</evidence>
<reference evidence="6 7" key="1">
    <citation type="submission" date="2017-05" db="EMBL/GenBank/DDBJ databases">
        <title>Genome sequence of Pediococcus pentosaceus strain SRCM100892.</title>
        <authorList>
            <person name="Cho S.H."/>
        </authorList>
    </citation>
    <scope>NUCLEOTIDE SEQUENCE [LARGE SCALE GENOMIC DNA]</scope>
    <source>
        <strain evidence="6 7">SRCM100892</strain>
    </source>
</reference>
<dbReference type="Proteomes" id="UP000196118">
    <property type="component" value="Chromosome"/>
</dbReference>
<keyword evidence="2" id="KW-0238">DNA-binding</keyword>
<evidence type="ECO:0000256" key="2">
    <source>
        <dbReference type="ARBA" id="ARBA00023125"/>
    </source>
</evidence>
<dbReference type="InterPro" id="IPR036388">
    <property type="entry name" value="WH-like_DNA-bd_sf"/>
</dbReference>
<dbReference type="GO" id="GO:0003700">
    <property type="term" value="F:DNA-binding transcription factor activity"/>
    <property type="evidence" value="ECO:0007669"/>
    <property type="project" value="TreeGrafter"/>
</dbReference>
<evidence type="ECO:0000256" key="1">
    <source>
        <dbReference type="ARBA" id="ARBA00023015"/>
    </source>
</evidence>
<dbReference type="InterPro" id="IPR014710">
    <property type="entry name" value="RmlC-like_jellyroll"/>
</dbReference>
<dbReference type="Pfam" id="PF00027">
    <property type="entry name" value="cNMP_binding"/>
    <property type="match status" value="1"/>
</dbReference>
<dbReference type="PROSITE" id="PS50042">
    <property type="entry name" value="CNMP_BINDING_3"/>
    <property type="match status" value="1"/>
</dbReference>
<dbReference type="Pfam" id="PF13545">
    <property type="entry name" value="HTH_Crp_2"/>
    <property type="match status" value="1"/>
</dbReference>
<dbReference type="SMART" id="SM00100">
    <property type="entry name" value="cNMP"/>
    <property type="match status" value="1"/>
</dbReference>
<evidence type="ECO:0000256" key="3">
    <source>
        <dbReference type="ARBA" id="ARBA00023163"/>
    </source>
</evidence>
<sequence length="227" mass="25536">MPKQLHQHHCVPLVPIFKNLNIEQTAVVESIVHHQQLPANSVLYQEGNRIDALSIIANGQIKVFRTAENGKEQLLYLLQAGDINGEAALFNQTEHNSTAVTLTPTTVCTINRADFQNLLMRYPQIGTNVMNTLGSRLLELERQTTKSNTESVASRLADYLVETASALNQNPVRLPLKNKDLATLLGTTPETISRYFKQWHEQHLITKLERHQIKLNDVDNLLLATSN</sequence>
<dbReference type="InterPro" id="IPR000595">
    <property type="entry name" value="cNMP-bd_dom"/>
</dbReference>
<dbReference type="Gene3D" id="2.60.120.10">
    <property type="entry name" value="Jelly Rolls"/>
    <property type="match status" value="1"/>
</dbReference>
<dbReference type="GO" id="GO:0003677">
    <property type="term" value="F:DNA binding"/>
    <property type="evidence" value="ECO:0007669"/>
    <property type="project" value="UniProtKB-KW"/>
</dbReference>
<protein>
    <submittedName>
        <fullName evidence="6">CRP-like cAMP-activated global transcriptional regulator</fullName>
    </submittedName>
</protein>
<dbReference type="SUPFAM" id="SSF46785">
    <property type="entry name" value="Winged helix' DNA-binding domain"/>
    <property type="match status" value="1"/>
</dbReference>
<accession>A0A1Y0VQ66</accession>
<dbReference type="PANTHER" id="PTHR24567">
    <property type="entry name" value="CRP FAMILY TRANSCRIPTIONAL REGULATORY PROTEIN"/>
    <property type="match status" value="1"/>
</dbReference>
<dbReference type="InterPro" id="IPR050397">
    <property type="entry name" value="Env_Response_Regulators"/>
</dbReference>
<dbReference type="GO" id="GO:0005829">
    <property type="term" value="C:cytosol"/>
    <property type="evidence" value="ECO:0007669"/>
    <property type="project" value="TreeGrafter"/>
</dbReference>
<dbReference type="AlphaFoldDB" id="A0A1Y0VQ66"/>
<name>A0A1Y0VQ66_PEDPE</name>
<dbReference type="InterPro" id="IPR018490">
    <property type="entry name" value="cNMP-bd_dom_sf"/>
</dbReference>
<proteinExistence type="predicted"/>
<dbReference type="PANTHER" id="PTHR24567:SF26">
    <property type="entry name" value="REGULATORY PROTEIN YEIL"/>
    <property type="match status" value="1"/>
</dbReference>
<dbReference type="SUPFAM" id="SSF51206">
    <property type="entry name" value="cAMP-binding domain-like"/>
    <property type="match status" value="1"/>
</dbReference>
<dbReference type="SMART" id="SM00419">
    <property type="entry name" value="HTH_CRP"/>
    <property type="match status" value="1"/>
</dbReference>
<gene>
    <name evidence="6" type="ORF">S100892_01767</name>
</gene>
<dbReference type="PROSITE" id="PS51063">
    <property type="entry name" value="HTH_CRP_2"/>
    <property type="match status" value="1"/>
</dbReference>